<dbReference type="AlphaFoldDB" id="A0A1H3N271"/>
<dbReference type="Gene3D" id="1.10.287.310">
    <property type="match status" value="1"/>
</dbReference>
<dbReference type="NCBIfam" id="TIGR00012">
    <property type="entry name" value="L29"/>
    <property type="match status" value="1"/>
</dbReference>
<comment type="similarity">
    <text evidence="1 5">Belongs to the universal ribosomal protein uL29 family.</text>
</comment>
<dbReference type="InterPro" id="IPR001854">
    <property type="entry name" value="Ribosomal_uL29"/>
</dbReference>
<evidence type="ECO:0000313" key="6">
    <source>
        <dbReference type="EMBL" id="SDY82843.1"/>
    </source>
</evidence>
<dbReference type="STRING" id="44576.SAMN05421881_106712"/>
<proteinExistence type="inferred from homology"/>
<gene>
    <name evidence="5" type="primary">rpmC</name>
    <name evidence="6" type="ORF">SAMN05421881_106712</name>
</gene>
<dbReference type="SUPFAM" id="SSF46561">
    <property type="entry name" value="Ribosomal protein L29 (L29p)"/>
    <property type="match status" value="1"/>
</dbReference>
<evidence type="ECO:0000256" key="1">
    <source>
        <dbReference type="ARBA" id="ARBA00009254"/>
    </source>
</evidence>
<keyword evidence="2 5" id="KW-0689">Ribosomal protein</keyword>
<dbReference type="GO" id="GO:0003735">
    <property type="term" value="F:structural constituent of ribosome"/>
    <property type="evidence" value="ECO:0007669"/>
    <property type="project" value="InterPro"/>
</dbReference>
<evidence type="ECO:0000256" key="5">
    <source>
        <dbReference type="HAMAP-Rule" id="MF_00374"/>
    </source>
</evidence>
<reference evidence="6 7" key="1">
    <citation type="submission" date="2016-10" db="EMBL/GenBank/DDBJ databases">
        <authorList>
            <person name="de Groot N.N."/>
        </authorList>
    </citation>
    <scope>NUCLEOTIDE SEQUENCE [LARGE SCALE GENOMIC DNA]</scope>
    <source>
        <strain evidence="6 7">Nm1</strain>
    </source>
</reference>
<organism evidence="6 7">
    <name type="scientific">Nitrosomonas halophila</name>
    <dbReference type="NCBI Taxonomy" id="44576"/>
    <lineage>
        <taxon>Bacteria</taxon>
        <taxon>Pseudomonadati</taxon>
        <taxon>Pseudomonadota</taxon>
        <taxon>Betaproteobacteria</taxon>
        <taxon>Nitrosomonadales</taxon>
        <taxon>Nitrosomonadaceae</taxon>
        <taxon>Nitrosomonas</taxon>
    </lineage>
</organism>
<dbReference type="PANTHER" id="PTHR10916:SF0">
    <property type="entry name" value="LARGE RIBOSOMAL SUBUNIT PROTEIN UL29C"/>
    <property type="match status" value="1"/>
</dbReference>
<keyword evidence="7" id="KW-1185">Reference proteome</keyword>
<evidence type="ECO:0000313" key="7">
    <source>
        <dbReference type="Proteomes" id="UP000198640"/>
    </source>
</evidence>
<dbReference type="Pfam" id="PF00831">
    <property type="entry name" value="Ribosomal_L29"/>
    <property type="match status" value="1"/>
</dbReference>
<name>A0A1H3N271_9PROT</name>
<dbReference type="InterPro" id="IPR036049">
    <property type="entry name" value="Ribosomal_uL29_sf"/>
</dbReference>
<dbReference type="RefSeq" id="WP_090415530.1">
    <property type="nucleotide sequence ID" value="NZ_FNOY01000067.1"/>
</dbReference>
<dbReference type="PANTHER" id="PTHR10916">
    <property type="entry name" value="60S RIBOSOMAL PROTEIN L35/50S RIBOSOMAL PROTEIN L29"/>
    <property type="match status" value="1"/>
</dbReference>
<dbReference type="HAMAP" id="MF_00374">
    <property type="entry name" value="Ribosomal_uL29"/>
    <property type="match status" value="1"/>
</dbReference>
<dbReference type="OrthoDB" id="9815192at2"/>
<dbReference type="GO" id="GO:0022625">
    <property type="term" value="C:cytosolic large ribosomal subunit"/>
    <property type="evidence" value="ECO:0007669"/>
    <property type="project" value="TreeGrafter"/>
</dbReference>
<sequence length="64" mass="7524">MKTEELRNKDRAELEKELLSLRRTQFGLRMRQATQQLENVSQIKNVRRDIARVKTILGQKAAQS</sequence>
<dbReference type="EMBL" id="FNOY01000067">
    <property type="protein sequence ID" value="SDY82843.1"/>
    <property type="molecule type" value="Genomic_DNA"/>
</dbReference>
<dbReference type="CDD" id="cd00427">
    <property type="entry name" value="Ribosomal_L29_HIP"/>
    <property type="match status" value="1"/>
</dbReference>
<dbReference type="Proteomes" id="UP000198640">
    <property type="component" value="Unassembled WGS sequence"/>
</dbReference>
<evidence type="ECO:0000256" key="4">
    <source>
        <dbReference type="ARBA" id="ARBA00035204"/>
    </source>
</evidence>
<accession>A0A1H3N271</accession>
<dbReference type="FunFam" id="1.10.287.310:FF:000001">
    <property type="entry name" value="50S ribosomal protein L29"/>
    <property type="match status" value="1"/>
</dbReference>
<protein>
    <recommendedName>
        <fullName evidence="4 5">Large ribosomal subunit protein uL29</fullName>
    </recommendedName>
</protein>
<keyword evidence="3 5" id="KW-0687">Ribonucleoprotein</keyword>
<dbReference type="InterPro" id="IPR050063">
    <property type="entry name" value="Ribosomal_protein_uL29"/>
</dbReference>
<evidence type="ECO:0000256" key="2">
    <source>
        <dbReference type="ARBA" id="ARBA00022980"/>
    </source>
</evidence>
<dbReference type="GO" id="GO:0006412">
    <property type="term" value="P:translation"/>
    <property type="evidence" value="ECO:0007669"/>
    <property type="project" value="UniProtKB-UniRule"/>
</dbReference>
<evidence type="ECO:0000256" key="3">
    <source>
        <dbReference type="ARBA" id="ARBA00023274"/>
    </source>
</evidence>